<dbReference type="HOGENOM" id="CLU_1661374_0_0_1"/>
<dbReference type="OMA" id="PRWDAKI"/>
<keyword evidence="3" id="KW-1185">Reference proteome</keyword>
<dbReference type="Proteomes" id="UP000000724">
    <property type="component" value="Contig Pc00c22"/>
</dbReference>
<organism evidence="2 3">
    <name type="scientific">Penicillium rubens (strain ATCC 28089 / DSM 1075 / NRRL 1951 / Wisconsin 54-1255)</name>
    <name type="common">Penicillium chrysogenum</name>
    <dbReference type="NCBI Taxonomy" id="500485"/>
    <lineage>
        <taxon>Eukaryota</taxon>
        <taxon>Fungi</taxon>
        <taxon>Dikarya</taxon>
        <taxon>Ascomycota</taxon>
        <taxon>Pezizomycotina</taxon>
        <taxon>Eurotiomycetes</taxon>
        <taxon>Eurotiomycetidae</taxon>
        <taxon>Eurotiales</taxon>
        <taxon>Aspergillaceae</taxon>
        <taxon>Penicillium</taxon>
        <taxon>Penicillium chrysogenum species complex</taxon>
    </lineage>
</organism>
<evidence type="ECO:0000256" key="1">
    <source>
        <dbReference type="SAM" id="MobiDB-lite"/>
    </source>
</evidence>
<feature type="region of interest" description="Disordered" evidence="1">
    <location>
        <begin position="16"/>
        <end position="39"/>
    </location>
</feature>
<gene>
    <name evidence="2" type="ORF">Pc22g01680</name>
    <name evidence="2" type="ORF">PCH_Pc22g01680</name>
</gene>
<name>B6HP12_PENRW</name>
<feature type="region of interest" description="Disordered" evidence="1">
    <location>
        <begin position="57"/>
        <end position="78"/>
    </location>
</feature>
<proteinExistence type="predicted"/>
<dbReference type="AlphaFoldDB" id="B6HP12"/>
<dbReference type="EMBL" id="AM920437">
    <property type="protein sequence ID" value="CAP97456.1"/>
    <property type="molecule type" value="Genomic_DNA"/>
</dbReference>
<feature type="region of interest" description="Disordered" evidence="1">
    <location>
        <begin position="132"/>
        <end position="159"/>
    </location>
</feature>
<dbReference type="VEuPathDB" id="FungiDB:PCH_Pc22g01680"/>
<sequence length="159" mass="16915">MVSLVVSAFGEGRAQFADSESRESNSIAPEVNCPKSSSNLTASAQTLDWVGFERGTWSYEAPGGEDVTGTASRPRRPRWDAKITGQGVCQVGSRYQAQSLRTWHVSGIDGDDARVHGEDEPRRRSGVILCGITTGEPGETAGRRGSGGAESFEAAPANW</sequence>
<evidence type="ECO:0000313" key="2">
    <source>
        <dbReference type="EMBL" id="CAP97456.1"/>
    </source>
</evidence>
<accession>B6HP12</accession>
<evidence type="ECO:0000313" key="3">
    <source>
        <dbReference type="Proteomes" id="UP000000724"/>
    </source>
</evidence>
<reference evidence="2 3" key="1">
    <citation type="journal article" date="2008" name="Nat. Biotechnol.">
        <title>Genome sequencing and analysis of the filamentous fungus Penicillium chrysogenum.</title>
        <authorList>
            <person name="van den Berg M.A."/>
            <person name="Albang R."/>
            <person name="Albermann K."/>
            <person name="Badger J.H."/>
            <person name="Daran J.-M."/>
            <person name="Driessen A.J.M."/>
            <person name="Garcia-Estrada C."/>
            <person name="Fedorova N.D."/>
            <person name="Harris D.M."/>
            <person name="Heijne W.H.M."/>
            <person name="Joardar V.S."/>
            <person name="Kiel J.A.K.W."/>
            <person name="Kovalchuk A."/>
            <person name="Martin J.F."/>
            <person name="Nierman W.C."/>
            <person name="Nijland J.G."/>
            <person name="Pronk J.T."/>
            <person name="Roubos J.A."/>
            <person name="van der Klei I.J."/>
            <person name="van Peij N.N.M.E."/>
            <person name="Veenhuis M."/>
            <person name="von Doehren H."/>
            <person name="Wagner C."/>
            <person name="Wortman J.R."/>
            <person name="Bovenberg R.A.L."/>
        </authorList>
    </citation>
    <scope>NUCLEOTIDE SEQUENCE [LARGE SCALE GENOMIC DNA]</scope>
    <source>
        <strain evidence="3">ATCC 28089 / DSM 1075 / NRRL 1951 / Wisconsin 54-1255</strain>
    </source>
</reference>
<protein>
    <submittedName>
        <fullName evidence="2">Uncharacterized protein</fullName>
    </submittedName>
</protein>
<dbReference type="OrthoDB" id="10615265at2759"/>